<dbReference type="EMBL" id="OBDY01000006">
    <property type="protein sequence ID" value="SNY40685.1"/>
    <property type="molecule type" value="Genomic_DNA"/>
</dbReference>
<feature type="compositionally biased region" description="Low complexity" evidence="1">
    <location>
        <begin position="155"/>
        <end position="221"/>
    </location>
</feature>
<dbReference type="PANTHER" id="PTHR31157">
    <property type="entry name" value="SCP DOMAIN-CONTAINING PROTEIN"/>
    <property type="match status" value="1"/>
</dbReference>
<evidence type="ECO:0000313" key="3">
    <source>
        <dbReference type="EMBL" id="SNY40685.1"/>
    </source>
</evidence>
<dbReference type="Gene3D" id="3.40.33.10">
    <property type="entry name" value="CAP"/>
    <property type="match status" value="1"/>
</dbReference>
<dbReference type="SUPFAM" id="SSF55797">
    <property type="entry name" value="PR-1-like"/>
    <property type="match status" value="1"/>
</dbReference>
<evidence type="ECO:0000313" key="4">
    <source>
        <dbReference type="Proteomes" id="UP000219612"/>
    </source>
</evidence>
<dbReference type="PANTHER" id="PTHR31157:SF1">
    <property type="entry name" value="SCP DOMAIN-CONTAINING PROTEIN"/>
    <property type="match status" value="1"/>
</dbReference>
<keyword evidence="4" id="KW-1185">Reference proteome</keyword>
<feature type="domain" description="SCP" evidence="2">
    <location>
        <begin position="253"/>
        <end position="367"/>
    </location>
</feature>
<feature type="compositionally biased region" description="Acidic residues" evidence="1">
    <location>
        <begin position="133"/>
        <end position="146"/>
    </location>
</feature>
<feature type="region of interest" description="Disordered" evidence="1">
    <location>
        <begin position="110"/>
        <end position="226"/>
    </location>
</feature>
<dbReference type="AlphaFoldDB" id="A0A285HYA0"/>
<dbReference type="InterPro" id="IPR035940">
    <property type="entry name" value="CAP_sf"/>
</dbReference>
<evidence type="ECO:0000256" key="1">
    <source>
        <dbReference type="SAM" id="MobiDB-lite"/>
    </source>
</evidence>
<protein>
    <submittedName>
        <fullName evidence="3">Uncharacterized conserved protein YkwD, contains CAP (CSP/antigen 5/PR1) domain</fullName>
    </submittedName>
</protein>
<dbReference type="InterPro" id="IPR014044">
    <property type="entry name" value="CAP_dom"/>
</dbReference>
<dbReference type="CDD" id="cd05379">
    <property type="entry name" value="CAP_bacterial"/>
    <property type="match status" value="1"/>
</dbReference>
<dbReference type="Pfam" id="PF00188">
    <property type="entry name" value="CAP"/>
    <property type="match status" value="1"/>
</dbReference>
<proteinExistence type="predicted"/>
<reference evidence="3 4" key="1">
    <citation type="submission" date="2017-09" db="EMBL/GenBank/DDBJ databases">
        <authorList>
            <person name="Ehlers B."/>
            <person name="Leendertz F.H."/>
        </authorList>
    </citation>
    <scope>NUCLEOTIDE SEQUENCE [LARGE SCALE GENOMIC DNA]</scope>
    <source>
        <strain evidence="3 4">CGMCC 4.6857</strain>
    </source>
</reference>
<dbReference type="Proteomes" id="UP000219612">
    <property type="component" value="Unassembled WGS sequence"/>
</dbReference>
<name>A0A285HYA0_9ACTN</name>
<accession>A0A285HYA0</accession>
<sequence length="372" mass="40855">MEVFPLLQPRIEGIFADRCGDTAGRRVSDRGRVVTLIPGERRTGEGRAPGNRWGLRGMRKPVVVVCAAASALLLAGGVAATTADAGERPDTQGWGGFAFPGWPFFGADHSDDGRYSDVDEEPDSGFDDRSTVGDDDNSIDDYDNSDEERPAFSYQQQDAQRAAAQRAAAQRAADQRAAAQRAAAQRAAAQRAANQRAANQRAANQRAANQRAAVQRQQVQRPSSVMDAARRNVTAADISGSPSAPVQQRVLVLVNQNRRKGGCRPLELDRRLIEAANRHAADMARRDYFEHDSPNGESAGDRVSRTGYDWKRYGENIARGADSAWEVVDGWMHSRVHRENILDCDLHEMGIGLAIDREHTTYWVQDFATPMN</sequence>
<gene>
    <name evidence="3" type="ORF">SAMN05421748_10667</name>
</gene>
<evidence type="ECO:0000259" key="2">
    <source>
        <dbReference type="Pfam" id="PF00188"/>
    </source>
</evidence>
<organism evidence="3 4">
    <name type="scientific">Paractinoplanes atraurantiacus</name>
    <dbReference type="NCBI Taxonomy" id="1036182"/>
    <lineage>
        <taxon>Bacteria</taxon>
        <taxon>Bacillati</taxon>
        <taxon>Actinomycetota</taxon>
        <taxon>Actinomycetes</taxon>
        <taxon>Micromonosporales</taxon>
        <taxon>Micromonosporaceae</taxon>
        <taxon>Paractinoplanes</taxon>
    </lineage>
</organism>